<protein>
    <submittedName>
        <fullName evidence="2">DUF4422 domain-containing protein</fullName>
    </submittedName>
</protein>
<proteinExistence type="predicted"/>
<sequence length="276" mass="33329">MNENVKILCCYYKENEFVPSDDIYFPIQCGKASTGLNLKMQGDDIGDNISARNQFWSEITGLYWFWKNMKPVDCVGLCSYRRFFNFNHSRFMPMIKILQKSNYAKINDIKIPNIARILSKYDIVTPKKYWYAYSLYNVNRMNYYIDDFKILQDIIHELYPEYDVAFIELLRKHNFVYGHNMFIMKWSLFDDYCKWVFDILLEAERRIDASNYPIDKIRVFGYMHELLLTLYIFKNNLKNYQSQINWVTDEVSKSQFNSLKYKIACKCSFFFNKPRN</sequence>
<dbReference type="Pfam" id="PF14393">
    <property type="entry name" value="DUF4422"/>
    <property type="match status" value="1"/>
</dbReference>
<dbReference type="AlphaFoldDB" id="A0A5C6KDS1"/>
<gene>
    <name evidence="2" type="ORF">FSA05_17240</name>
</gene>
<feature type="domain" description="DUF4422" evidence="1">
    <location>
        <begin position="6"/>
        <end position="235"/>
    </location>
</feature>
<dbReference type="RefSeq" id="WP_146375919.1">
    <property type="nucleotide sequence ID" value="NZ_VOHW01000012.1"/>
</dbReference>
<evidence type="ECO:0000313" key="2">
    <source>
        <dbReference type="EMBL" id="TWV59838.1"/>
    </source>
</evidence>
<reference evidence="2 3" key="1">
    <citation type="submission" date="2019-07" db="EMBL/GenBank/DDBJ databases">
        <title>Genome sequencing of Parabacteroides distasonis iSURF_7.</title>
        <authorList>
            <person name="Degefu H.N."/>
            <person name="Ruoff K.L."/>
            <person name="Price C.E."/>
            <person name="Valls R.A."/>
            <person name="O'Toole G.A."/>
        </authorList>
    </citation>
    <scope>NUCLEOTIDE SEQUENCE [LARGE SCALE GENOMIC DNA]</scope>
    <source>
        <strain evidence="2 3">CFPLTA003_1B</strain>
    </source>
</reference>
<accession>A0A5C6KDS1</accession>
<evidence type="ECO:0000259" key="1">
    <source>
        <dbReference type="Pfam" id="PF14393"/>
    </source>
</evidence>
<evidence type="ECO:0000313" key="3">
    <source>
        <dbReference type="Proteomes" id="UP000315827"/>
    </source>
</evidence>
<dbReference type="Proteomes" id="UP000315827">
    <property type="component" value="Unassembled WGS sequence"/>
</dbReference>
<name>A0A5C6KDS1_PARDI</name>
<comment type="caution">
    <text evidence="2">The sequence shown here is derived from an EMBL/GenBank/DDBJ whole genome shotgun (WGS) entry which is preliminary data.</text>
</comment>
<organism evidence="2 3">
    <name type="scientific">Parabacteroides distasonis</name>
    <dbReference type="NCBI Taxonomy" id="823"/>
    <lineage>
        <taxon>Bacteria</taxon>
        <taxon>Pseudomonadati</taxon>
        <taxon>Bacteroidota</taxon>
        <taxon>Bacteroidia</taxon>
        <taxon>Bacteroidales</taxon>
        <taxon>Tannerellaceae</taxon>
        <taxon>Parabacteroides</taxon>
    </lineage>
</organism>
<dbReference type="EMBL" id="VOHW01000012">
    <property type="protein sequence ID" value="TWV59838.1"/>
    <property type="molecule type" value="Genomic_DNA"/>
</dbReference>
<dbReference type="InterPro" id="IPR025536">
    <property type="entry name" value="DUF4422"/>
</dbReference>